<dbReference type="GO" id="GO:0005524">
    <property type="term" value="F:ATP binding"/>
    <property type="evidence" value="ECO:0007669"/>
    <property type="project" value="UniProtKB-KW"/>
</dbReference>
<protein>
    <submittedName>
        <fullName evidence="8">Chromosome partition protein Smc</fullName>
    </submittedName>
</protein>
<organism evidence="8">
    <name type="scientific">bioreactor metagenome</name>
    <dbReference type="NCBI Taxonomy" id="1076179"/>
    <lineage>
        <taxon>unclassified sequences</taxon>
        <taxon>metagenomes</taxon>
        <taxon>ecological metagenomes</taxon>
    </lineage>
</organism>
<comment type="caution">
    <text evidence="8">The sequence shown here is derived from an EMBL/GenBank/DDBJ whole genome shotgun (WGS) entry which is preliminary data.</text>
</comment>
<dbReference type="AlphaFoldDB" id="A0A644XJQ7"/>
<dbReference type="InterPro" id="IPR036277">
    <property type="entry name" value="SMC_hinge_sf"/>
</dbReference>
<accession>A0A644XJQ7</accession>
<dbReference type="GO" id="GO:0003677">
    <property type="term" value="F:DNA binding"/>
    <property type="evidence" value="ECO:0007669"/>
    <property type="project" value="UniProtKB-KW"/>
</dbReference>
<evidence type="ECO:0000256" key="1">
    <source>
        <dbReference type="ARBA" id="ARBA00022490"/>
    </source>
</evidence>
<dbReference type="GO" id="GO:0005694">
    <property type="term" value="C:chromosome"/>
    <property type="evidence" value="ECO:0007669"/>
    <property type="project" value="InterPro"/>
</dbReference>
<dbReference type="InterPro" id="IPR010935">
    <property type="entry name" value="SMC_hinge"/>
</dbReference>
<evidence type="ECO:0000256" key="6">
    <source>
        <dbReference type="SAM" id="Coils"/>
    </source>
</evidence>
<keyword evidence="2" id="KW-0547">Nucleotide-binding</keyword>
<gene>
    <name evidence="8" type="primary">smc_24</name>
    <name evidence="8" type="ORF">SDC9_62789</name>
</gene>
<reference evidence="8" key="1">
    <citation type="submission" date="2019-08" db="EMBL/GenBank/DDBJ databases">
        <authorList>
            <person name="Kucharzyk K."/>
            <person name="Murdoch R.W."/>
            <person name="Higgins S."/>
            <person name="Loffler F."/>
        </authorList>
    </citation>
    <scope>NUCLEOTIDE SEQUENCE</scope>
</reference>
<feature type="coiled-coil region" evidence="6">
    <location>
        <begin position="672"/>
        <end position="706"/>
    </location>
</feature>
<dbReference type="SUPFAM" id="SSF75553">
    <property type="entry name" value="Smc hinge domain"/>
    <property type="match status" value="1"/>
</dbReference>
<evidence type="ECO:0000256" key="4">
    <source>
        <dbReference type="ARBA" id="ARBA00023054"/>
    </source>
</evidence>
<evidence type="ECO:0000313" key="8">
    <source>
        <dbReference type="EMBL" id="MPM16410.1"/>
    </source>
</evidence>
<feature type="coiled-coil region" evidence="6">
    <location>
        <begin position="742"/>
        <end position="811"/>
    </location>
</feature>
<dbReference type="GO" id="GO:0016887">
    <property type="term" value="F:ATP hydrolysis activity"/>
    <property type="evidence" value="ECO:0007669"/>
    <property type="project" value="InterPro"/>
</dbReference>
<keyword evidence="4 6" id="KW-0175">Coiled coil</keyword>
<dbReference type="GO" id="GO:0007062">
    <property type="term" value="P:sister chromatid cohesion"/>
    <property type="evidence" value="ECO:0007669"/>
    <property type="project" value="InterPro"/>
</dbReference>
<dbReference type="PANTHER" id="PTHR43977">
    <property type="entry name" value="STRUCTURAL MAINTENANCE OF CHROMOSOMES PROTEIN 3"/>
    <property type="match status" value="1"/>
</dbReference>
<evidence type="ECO:0000256" key="5">
    <source>
        <dbReference type="ARBA" id="ARBA00023125"/>
    </source>
</evidence>
<keyword evidence="1" id="KW-0963">Cytoplasm</keyword>
<dbReference type="SMART" id="SM00968">
    <property type="entry name" value="SMC_hinge"/>
    <property type="match status" value="1"/>
</dbReference>
<dbReference type="Pfam" id="PF02463">
    <property type="entry name" value="SMC_N"/>
    <property type="match status" value="1"/>
</dbReference>
<dbReference type="InterPro" id="IPR011890">
    <property type="entry name" value="SMC_prok"/>
</dbReference>
<dbReference type="InterPro" id="IPR027417">
    <property type="entry name" value="P-loop_NTPase"/>
</dbReference>
<proteinExistence type="inferred from homology"/>
<dbReference type="Gene3D" id="3.30.70.1620">
    <property type="match status" value="1"/>
</dbReference>
<evidence type="ECO:0000256" key="3">
    <source>
        <dbReference type="ARBA" id="ARBA00022840"/>
    </source>
</evidence>
<dbReference type="PIRSF" id="PIRSF005719">
    <property type="entry name" value="SMC"/>
    <property type="match status" value="1"/>
</dbReference>
<dbReference type="HAMAP" id="MF_01894">
    <property type="entry name" value="Smc_prok"/>
    <property type="match status" value="1"/>
</dbReference>
<evidence type="ECO:0000259" key="7">
    <source>
        <dbReference type="SMART" id="SM00968"/>
    </source>
</evidence>
<dbReference type="GO" id="GO:0030261">
    <property type="term" value="P:chromosome condensation"/>
    <property type="evidence" value="ECO:0007669"/>
    <property type="project" value="InterPro"/>
</dbReference>
<dbReference type="InterPro" id="IPR024704">
    <property type="entry name" value="SMC"/>
</dbReference>
<dbReference type="Gene3D" id="1.20.1060.20">
    <property type="match status" value="1"/>
</dbReference>
<feature type="domain" description="SMC hinge" evidence="7">
    <location>
        <begin position="523"/>
        <end position="638"/>
    </location>
</feature>
<evidence type="ECO:0000256" key="2">
    <source>
        <dbReference type="ARBA" id="ARBA00022741"/>
    </source>
</evidence>
<sequence>MYLRTLELYGFKSFADKTVISFRPGVNAIIGANGNGKSNISDAIRWVLGEMSPKSLRGGKMEDIIFNGTSKRRSASYAEVVMTIDNSDGLMKIDYDEVSVSRRLYRTGESEYYINKEKARLKDVVELFLNTGIGREGYSVISQGRIAEVISLKSEDRRELFEEAAGISKFRYRKTEARNKLDKVIENSARIKDLVSEIASRLPYLENQSRKAQKYIELRDEFKKLDISVWLKRRGELNKTISSVDAEYKSQSALLSQATDRLAETEAELDRLFVEAQKQNIDAEAAREELSGETEREGGISARISVLENDQRHYDTNIQRLSAELKLSEEQLGQLSAELDAVMKRAAEAESKLSIQEDLLLSASKASADAEQRLSDADAETERCAAALRLLEDEQTELRLSQRENEGVSKSRDARLKEIDAQSEQLASSRAQKAEYLIQLNESLEKAAARAITDAAEAAGAAAAGEKAAADIEAAYQSRQQKRIKLSEVTQQRESLLRMERLFEGFSGSVKEIMLAHEDGTLTGIFGPVSKLFETDDKYICAIETALGAGIQNIAVADEESAKAAIEYLKRTRSGRATFLPLTTIRPRTFSDTAIRDGGYVGLASSLIICEDKFRPVAEFLLGRTLVAGTIEDCARIAKSLSYSVRIVSLDGQIINAGGSFTGGQQLNKTGILSRNADIARFEEEIADLKRELAETDARIKTLGAAKSAAEVAARKCAESSERTKNELLTLKASVSVEHSRIADIDERAAALKTEAETLNRIRNDEENASKSAFDSRGAYEDKIREASLALEELKASKHQLDSEKAVQTKRYLEYTESCAAMRALCETENAKCAACREKIAERKTEITARSAENEIIKQKRSEASCLIEELMIERSSSRAGIDSLKLKLDALRTALADNESKTTAARQRQRSLFSQKEEKTDICRVLEQRLAAAKQEYDEKNAYMFEEYGMTDAETDSFAEGEEKDADVPAESEEKLTKLRNELKRIGSINTDALEELKEQKSRHEFLCVQLDDIEKSRAELEKLISSIEKTMREKFLETLSDIKEAFREIFTELFEGGSADIIVTNEEDILNCGIDIRVQPPGKLVKSLSLLSGGEQAFVAIALYLALLKINPSPFCVFDEIESALDEVNVFRFAEYIKRHSDVTQFIIITHRRGTMEAADILYGITMQEKGVSDFICLDTASLPGFVTEAEKNEKS</sequence>
<dbReference type="InterPro" id="IPR003395">
    <property type="entry name" value="RecF/RecN/SMC_N"/>
</dbReference>
<feature type="coiled-coil region" evidence="6">
    <location>
        <begin position="882"/>
        <end position="944"/>
    </location>
</feature>
<keyword evidence="3" id="KW-0067">ATP-binding</keyword>
<dbReference type="Pfam" id="PF06470">
    <property type="entry name" value="SMC_hinge"/>
    <property type="match status" value="1"/>
</dbReference>
<dbReference type="EMBL" id="VSSQ01002606">
    <property type="protein sequence ID" value="MPM16410.1"/>
    <property type="molecule type" value="Genomic_DNA"/>
</dbReference>
<feature type="coiled-coil region" evidence="6">
    <location>
        <begin position="248"/>
        <end position="359"/>
    </location>
</feature>
<name>A0A644XJQ7_9ZZZZ</name>
<dbReference type="NCBIfam" id="TIGR02168">
    <property type="entry name" value="SMC_prok_B"/>
    <property type="match status" value="1"/>
</dbReference>
<dbReference type="Gene3D" id="3.40.50.300">
    <property type="entry name" value="P-loop containing nucleotide triphosphate hydrolases"/>
    <property type="match status" value="2"/>
</dbReference>
<keyword evidence="5" id="KW-0238">DNA-binding</keyword>
<dbReference type="SUPFAM" id="SSF52540">
    <property type="entry name" value="P-loop containing nucleoside triphosphate hydrolases"/>
    <property type="match status" value="1"/>
</dbReference>